<protein>
    <submittedName>
        <fullName evidence="1">Uncharacterized protein</fullName>
    </submittedName>
</protein>
<comment type="caution">
    <text evidence="1">The sequence shown here is derived from an EMBL/GenBank/DDBJ whole genome shotgun (WGS) entry which is preliminary data.</text>
</comment>
<evidence type="ECO:0000313" key="2">
    <source>
        <dbReference type="Proteomes" id="UP000316759"/>
    </source>
</evidence>
<dbReference type="Proteomes" id="UP000316759">
    <property type="component" value="Unassembled WGS sequence"/>
</dbReference>
<sequence>MGWSNWTIAAIHNNLLPASSSFSEGYCNLLETESTTELHSHRFLWHRDDWDNITCLQTEMDTTRCGVYKMDYGNGSVFHAAIIMRPKPKQKSPFTTGIRIRVHLRWVHMQIP</sequence>
<accession>A0A504YE59</accession>
<gene>
    <name evidence="1" type="ORF">FGIG_01500</name>
</gene>
<keyword evidence="2" id="KW-1185">Reference proteome</keyword>
<evidence type="ECO:0000313" key="1">
    <source>
        <dbReference type="EMBL" id="TPP55987.1"/>
    </source>
</evidence>
<organism evidence="1 2">
    <name type="scientific">Fasciola gigantica</name>
    <name type="common">Giant liver fluke</name>
    <dbReference type="NCBI Taxonomy" id="46835"/>
    <lineage>
        <taxon>Eukaryota</taxon>
        <taxon>Metazoa</taxon>
        <taxon>Spiralia</taxon>
        <taxon>Lophotrochozoa</taxon>
        <taxon>Platyhelminthes</taxon>
        <taxon>Trematoda</taxon>
        <taxon>Digenea</taxon>
        <taxon>Plagiorchiida</taxon>
        <taxon>Echinostomata</taxon>
        <taxon>Echinostomatoidea</taxon>
        <taxon>Fasciolidae</taxon>
        <taxon>Fasciola</taxon>
    </lineage>
</organism>
<reference evidence="1 2" key="1">
    <citation type="submission" date="2019-04" db="EMBL/GenBank/DDBJ databases">
        <title>Annotation for the trematode Fasciola gigantica.</title>
        <authorList>
            <person name="Choi Y.-J."/>
        </authorList>
    </citation>
    <scope>NUCLEOTIDE SEQUENCE [LARGE SCALE GENOMIC DNA]</scope>
    <source>
        <strain evidence="1">Uganda_cow_1</strain>
    </source>
</reference>
<dbReference type="EMBL" id="SUNJ01015148">
    <property type="protein sequence ID" value="TPP55987.1"/>
    <property type="molecule type" value="Genomic_DNA"/>
</dbReference>
<name>A0A504YE59_FASGI</name>
<proteinExistence type="predicted"/>
<dbReference type="AlphaFoldDB" id="A0A504YE59"/>